<dbReference type="RefSeq" id="WP_171197936.1">
    <property type="nucleotide sequence ID" value="NZ_JABEND010000001.1"/>
</dbReference>
<dbReference type="AlphaFoldDB" id="A0A849A6Y9"/>
<dbReference type="InterPro" id="IPR011009">
    <property type="entry name" value="Kinase-like_dom_sf"/>
</dbReference>
<dbReference type="EMBL" id="JABEND010000001">
    <property type="protein sequence ID" value="NNG34270.1"/>
    <property type="molecule type" value="Genomic_DNA"/>
</dbReference>
<accession>A0A849A6Y9</accession>
<dbReference type="Proteomes" id="UP000562984">
    <property type="component" value="Unassembled WGS sequence"/>
</dbReference>
<organism evidence="1 2">
    <name type="scientific">Nakamurella aerolata</name>
    <dbReference type="NCBI Taxonomy" id="1656892"/>
    <lineage>
        <taxon>Bacteria</taxon>
        <taxon>Bacillati</taxon>
        <taxon>Actinomycetota</taxon>
        <taxon>Actinomycetes</taxon>
        <taxon>Nakamurellales</taxon>
        <taxon>Nakamurellaceae</taxon>
        <taxon>Nakamurella</taxon>
    </lineage>
</organism>
<keyword evidence="2" id="KW-1185">Reference proteome</keyword>
<dbReference type="SUPFAM" id="SSF56112">
    <property type="entry name" value="Protein kinase-like (PK-like)"/>
    <property type="match status" value="1"/>
</dbReference>
<reference evidence="1 2" key="1">
    <citation type="submission" date="2020-05" db="EMBL/GenBank/DDBJ databases">
        <title>Nakamurella sp. DB0629 isolated from air conditioner.</title>
        <authorList>
            <person name="Kim D.H."/>
            <person name="Kim D.-U."/>
        </authorList>
    </citation>
    <scope>NUCLEOTIDE SEQUENCE [LARGE SCALE GENOMIC DNA]</scope>
    <source>
        <strain evidence="1 2">DB0629</strain>
    </source>
</reference>
<proteinExistence type="predicted"/>
<evidence type="ECO:0000313" key="2">
    <source>
        <dbReference type="Proteomes" id="UP000562984"/>
    </source>
</evidence>
<evidence type="ECO:0008006" key="3">
    <source>
        <dbReference type="Google" id="ProtNLM"/>
    </source>
</evidence>
<dbReference type="Gene3D" id="3.90.1200.10">
    <property type="match status" value="1"/>
</dbReference>
<protein>
    <recommendedName>
        <fullName evidence="3">Aminoglycoside phosphotransferase domain-containing protein</fullName>
    </recommendedName>
</protein>
<gene>
    <name evidence="1" type="ORF">HKD39_00745</name>
</gene>
<evidence type="ECO:0000313" key="1">
    <source>
        <dbReference type="EMBL" id="NNG34270.1"/>
    </source>
</evidence>
<name>A0A849A6Y9_9ACTN</name>
<sequence>MRDEPDLPDALDPQTLSWLAAAFGWPAAATGTLVQRGAMGATYRIETPTGPVAAKRLFDWHPLTEELVDWMARFADRCRDAGVPSPRALPGRDGRLLQAADNGARWRCLDWIDGAVPDRLDPQAACWLAEQAAVIHRMAEPVGPGAELHPWYRRSDLDWPRMAERAAAARHGGARPAISADVSAQLTLRAEELAALGRWAGSVGTGDLIVTHNDLKVQNTLVAGNHRWLLDWEQAGPGVSWREVGLIGIHFVRDHRALQAICGAYREAGGPGWPHGRSLFATGVCVWLNFLWLQLEVLLDPAAGHSDRSFAAPIVSGLLADIPGFAELDAAAVAVRPR</sequence>
<comment type="caution">
    <text evidence="1">The sequence shown here is derived from an EMBL/GenBank/DDBJ whole genome shotgun (WGS) entry which is preliminary data.</text>
</comment>